<dbReference type="EMBL" id="UYRU01077584">
    <property type="protein sequence ID" value="VDN28260.1"/>
    <property type="molecule type" value="Genomic_DNA"/>
</dbReference>
<sequence>SIFLAGGQSQAWHTAEEKGLHFAIKEYSEVVLKEMLTHDVSFLNRELQIEMSKIADLESRLNLLPGDPSVTSKRLGPKRTVFVGSVEEARDVKSSLESTVPTRVCVKLKNDDVEEFMSLQESGYRELSERLNRAEKLKLAIQKRTAKSHVLVCNPSFVFVFFCAPLVLYILRKVTKSNSSV</sequence>
<evidence type="ECO:0000256" key="1">
    <source>
        <dbReference type="SAM" id="Phobius"/>
    </source>
</evidence>
<feature type="non-terminal residue" evidence="2">
    <location>
        <position position="1"/>
    </location>
</feature>
<name>A0A3P7MNU9_DIBLA</name>
<evidence type="ECO:0000313" key="3">
    <source>
        <dbReference type="Proteomes" id="UP000281553"/>
    </source>
</evidence>
<accession>A0A3P7MNU9</accession>
<gene>
    <name evidence="2" type="ORF">DILT_LOCUS15151</name>
</gene>
<keyword evidence="1" id="KW-0472">Membrane</keyword>
<dbReference type="GO" id="GO:0006364">
    <property type="term" value="P:rRNA processing"/>
    <property type="evidence" value="ECO:0007669"/>
    <property type="project" value="InterPro"/>
</dbReference>
<dbReference type="Proteomes" id="UP000281553">
    <property type="component" value="Unassembled WGS sequence"/>
</dbReference>
<reference evidence="2 3" key="1">
    <citation type="submission" date="2018-11" db="EMBL/GenBank/DDBJ databases">
        <authorList>
            <consortium name="Pathogen Informatics"/>
        </authorList>
    </citation>
    <scope>NUCLEOTIDE SEQUENCE [LARGE SCALE GENOMIC DNA]</scope>
</reference>
<proteinExistence type="predicted"/>
<keyword evidence="3" id="KW-1185">Reference proteome</keyword>
<keyword evidence="1" id="KW-0812">Transmembrane</keyword>
<feature type="transmembrane region" description="Helical" evidence="1">
    <location>
        <begin position="151"/>
        <end position="171"/>
    </location>
</feature>
<dbReference type="AlphaFoldDB" id="A0A3P7MNU9"/>
<dbReference type="Pfam" id="PF03998">
    <property type="entry name" value="Utp11"/>
    <property type="match status" value="1"/>
</dbReference>
<dbReference type="GO" id="GO:0032040">
    <property type="term" value="C:small-subunit processome"/>
    <property type="evidence" value="ECO:0007669"/>
    <property type="project" value="InterPro"/>
</dbReference>
<organism evidence="2 3">
    <name type="scientific">Dibothriocephalus latus</name>
    <name type="common">Fish tapeworm</name>
    <name type="synonym">Diphyllobothrium latum</name>
    <dbReference type="NCBI Taxonomy" id="60516"/>
    <lineage>
        <taxon>Eukaryota</taxon>
        <taxon>Metazoa</taxon>
        <taxon>Spiralia</taxon>
        <taxon>Lophotrochozoa</taxon>
        <taxon>Platyhelminthes</taxon>
        <taxon>Cestoda</taxon>
        <taxon>Eucestoda</taxon>
        <taxon>Diphyllobothriidea</taxon>
        <taxon>Diphyllobothriidae</taxon>
        <taxon>Dibothriocephalus</taxon>
    </lineage>
</organism>
<evidence type="ECO:0000313" key="2">
    <source>
        <dbReference type="EMBL" id="VDN28260.1"/>
    </source>
</evidence>
<dbReference type="InterPro" id="IPR007144">
    <property type="entry name" value="SSU_processome_Utp11"/>
</dbReference>
<dbReference type="OrthoDB" id="29058at2759"/>
<keyword evidence="1" id="KW-1133">Transmembrane helix</keyword>
<protein>
    <submittedName>
        <fullName evidence="2">Uncharacterized protein</fullName>
    </submittedName>
</protein>